<evidence type="ECO:0000313" key="3">
    <source>
        <dbReference type="Proteomes" id="UP001165962"/>
    </source>
</evidence>
<dbReference type="PANTHER" id="PTHR43364:SF18">
    <property type="entry name" value="OXIDOREDUCTASE"/>
    <property type="match status" value="1"/>
</dbReference>
<name>A0ABX0JKS2_9BACL</name>
<dbReference type="Pfam" id="PF00248">
    <property type="entry name" value="Aldo_ket_red"/>
    <property type="match status" value="1"/>
</dbReference>
<proteinExistence type="predicted"/>
<accession>A0ABX0JKS2</accession>
<dbReference type="Gene3D" id="3.20.20.100">
    <property type="entry name" value="NADP-dependent oxidoreductase domain"/>
    <property type="match status" value="1"/>
</dbReference>
<dbReference type="Proteomes" id="UP001165962">
    <property type="component" value="Unassembled WGS sequence"/>
</dbReference>
<protein>
    <recommendedName>
        <fullName evidence="1">NADP-dependent oxidoreductase domain-containing protein</fullName>
    </recommendedName>
</protein>
<reference evidence="2" key="1">
    <citation type="submission" date="2020-03" db="EMBL/GenBank/DDBJ databases">
        <title>Draft sequencing of Paenibacilllus sp. S3N08.</title>
        <authorList>
            <person name="Kim D.-U."/>
        </authorList>
    </citation>
    <scope>NUCLEOTIDE SEQUENCE</scope>
    <source>
        <strain evidence="2">S3N08</strain>
    </source>
</reference>
<dbReference type="InterPro" id="IPR050523">
    <property type="entry name" value="AKR_Detox_Biosynth"/>
</dbReference>
<dbReference type="InterPro" id="IPR023210">
    <property type="entry name" value="NADP_OxRdtase_dom"/>
</dbReference>
<dbReference type="EMBL" id="JAAOIW010000041">
    <property type="protein sequence ID" value="NHN35518.1"/>
    <property type="molecule type" value="Genomic_DNA"/>
</dbReference>
<comment type="caution">
    <text evidence="2">The sequence shown here is derived from an EMBL/GenBank/DDBJ whole genome shotgun (WGS) entry which is preliminary data.</text>
</comment>
<evidence type="ECO:0000313" key="2">
    <source>
        <dbReference type="EMBL" id="NHN35518.1"/>
    </source>
</evidence>
<sequence>MKGIALEIGKSTAQVCLNWVINRPAVSSAIMGVSKVSQLEDNVGAVGWKLSAEHVKQLDEAFPV</sequence>
<evidence type="ECO:0000259" key="1">
    <source>
        <dbReference type="Pfam" id="PF00248"/>
    </source>
</evidence>
<gene>
    <name evidence="2" type="ORF">G9U52_38175</name>
</gene>
<keyword evidence="3" id="KW-1185">Reference proteome</keyword>
<dbReference type="InterPro" id="IPR036812">
    <property type="entry name" value="NAD(P)_OxRdtase_dom_sf"/>
</dbReference>
<organism evidence="2 3">
    <name type="scientific">Paenibacillus agricola</name>
    <dbReference type="NCBI Taxonomy" id="2716264"/>
    <lineage>
        <taxon>Bacteria</taxon>
        <taxon>Bacillati</taxon>
        <taxon>Bacillota</taxon>
        <taxon>Bacilli</taxon>
        <taxon>Bacillales</taxon>
        <taxon>Paenibacillaceae</taxon>
        <taxon>Paenibacillus</taxon>
    </lineage>
</organism>
<dbReference type="SUPFAM" id="SSF51430">
    <property type="entry name" value="NAD(P)-linked oxidoreductase"/>
    <property type="match status" value="1"/>
</dbReference>
<dbReference type="PANTHER" id="PTHR43364">
    <property type="entry name" value="NADH-SPECIFIC METHYLGLYOXAL REDUCTASE-RELATED"/>
    <property type="match status" value="1"/>
</dbReference>
<feature type="domain" description="NADP-dependent oxidoreductase" evidence="1">
    <location>
        <begin position="4"/>
        <end position="61"/>
    </location>
</feature>